<evidence type="ECO:0000313" key="2">
    <source>
        <dbReference type="EMBL" id="KAK8596187.1"/>
    </source>
</evidence>
<accession>A0ABR2G6H5</accession>
<dbReference type="EMBL" id="JBBPBM010000002">
    <property type="protein sequence ID" value="KAK8596187.1"/>
    <property type="molecule type" value="Genomic_DNA"/>
</dbReference>
<feature type="transmembrane region" description="Helical" evidence="1">
    <location>
        <begin position="117"/>
        <end position="135"/>
    </location>
</feature>
<protein>
    <submittedName>
        <fullName evidence="2">Uncharacterized protein</fullName>
    </submittedName>
</protein>
<evidence type="ECO:0000313" key="3">
    <source>
        <dbReference type="Proteomes" id="UP001472677"/>
    </source>
</evidence>
<comment type="caution">
    <text evidence="2">The sequence shown here is derived from an EMBL/GenBank/DDBJ whole genome shotgun (WGS) entry which is preliminary data.</text>
</comment>
<dbReference type="PANTHER" id="PTHR34741">
    <property type="entry name" value="IMAP FAMILY MEMBER 1, PUTATIVE-RELATED"/>
    <property type="match status" value="1"/>
</dbReference>
<reference evidence="2 3" key="1">
    <citation type="journal article" date="2024" name="G3 (Bethesda)">
        <title>Genome assembly of Hibiscus sabdariffa L. provides insights into metabolisms of medicinal natural products.</title>
        <authorList>
            <person name="Kim T."/>
        </authorList>
    </citation>
    <scope>NUCLEOTIDE SEQUENCE [LARGE SCALE GENOMIC DNA]</scope>
    <source>
        <strain evidence="2">TK-2024</strain>
        <tissue evidence="2">Old leaves</tissue>
    </source>
</reference>
<feature type="transmembrane region" description="Helical" evidence="1">
    <location>
        <begin position="141"/>
        <end position="161"/>
    </location>
</feature>
<name>A0ABR2G6H5_9ROSI</name>
<dbReference type="PANTHER" id="PTHR34741:SF1">
    <property type="entry name" value="PGG DOMAIN-CONTAINING PROTEIN"/>
    <property type="match status" value="1"/>
</dbReference>
<keyword evidence="3" id="KW-1185">Reference proteome</keyword>
<keyword evidence="1" id="KW-0472">Membrane</keyword>
<gene>
    <name evidence="2" type="ORF">V6N12_064686</name>
</gene>
<sequence length="181" mass="19950">MFLSSITVFFIQVPQPETAGNDIEHQPVQPPSQAQFPSQLEPVVPNHQQWQNAILGFCFSYALGVSLQFVSPGRSDHRLPLPTVLLSFLVLLVFIFNLLAFFIHPKCTMISQALQKAALLLAATAFCHALSIPFSTEIKCAIWALFSLSLLGAITSFEIFFEYTFSVRIKVLGLLGAIGHG</sequence>
<evidence type="ECO:0000256" key="1">
    <source>
        <dbReference type="SAM" id="Phobius"/>
    </source>
</evidence>
<organism evidence="2 3">
    <name type="scientific">Hibiscus sabdariffa</name>
    <name type="common">roselle</name>
    <dbReference type="NCBI Taxonomy" id="183260"/>
    <lineage>
        <taxon>Eukaryota</taxon>
        <taxon>Viridiplantae</taxon>
        <taxon>Streptophyta</taxon>
        <taxon>Embryophyta</taxon>
        <taxon>Tracheophyta</taxon>
        <taxon>Spermatophyta</taxon>
        <taxon>Magnoliopsida</taxon>
        <taxon>eudicotyledons</taxon>
        <taxon>Gunneridae</taxon>
        <taxon>Pentapetalae</taxon>
        <taxon>rosids</taxon>
        <taxon>malvids</taxon>
        <taxon>Malvales</taxon>
        <taxon>Malvaceae</taxon>
        <taxon>Malvoideae</taxon>
        <taxon>Hibiscus</taxon>
    </lineage>
</organism>
<feature type="transmembrane region" description="Helical" evidence="1">
    <location>
        <begin position="83"/>
        <end position="105"/>
    </location>
</feature>
<keyword evidence="1" id="KW-1133">Transmembrane helix</keyword>
<feature type="transmembrane region" description="Helical" evidence="1">
    <location>
        <begin position="53"/>
        <end position="71"/>
    </location>
</feature>
<proteinExistence type="predicted"/>
<dbReference type="Proteomes" id="UP001472677">
    <property type="component" value="Unassembled WGS sequence"/>
</dbReference>
<keyword evidence="1" id="KW-0812">Transmembrane</keyword>